<protein>
    <submittedName>
        <fullName evidence="4">Histone deacetylase</fullName>
    </submittedName>
</protein>
<dbReference type="SUPFAM" id="SSF52768">
    <property type="entry name" value="Arginase/deacetylase"/>
    <property type="match status" value="1"/>
</dbReference>
<dbReference type="Gene3D" id="3.40.800.20">
    <property type="entry name" value="Histone deacetylase domain"/>
    <property type="match status" value="1"/>
</dbReference>
<name>A0ABT3ISH6_9BACT</name>
<dbReference type="Proteomes" id="UP001207742">
    <property type="component" value="Unassembled WGS sequence"/>
</dbReference>
<accession>A0ABT3ISH6</accession>
<evidence type="ECO:0000313" key="5">
    <source>
        <dbReference type="Proteomes" id="UP001207742"/>
    </source>
</evidence>
<dbReference type="RefSeq" id="WP_264733748.1">
    <property type="nucleotide sequence ID" value="NZ_JAPDNR010000001.1"/>
</dbReference>
<organism evidence="4 5">
    <name type="scientific">Chitinophaga nivalis</name>
    <dbReference type="NCBI Taxonomy" id="2991709"/>
    <lineage>
        <taxon>Bacteria</taxon>
        <taxon>Pseudomonadati</taxon>
        <taxon>Bacteroidota</taxon>
        <taxon>Chitinophagia</taxon>
        <taxon>Chitinophagales</taxon>
        <taxon>Chitinophagaceae</taxon>
        <taxon>Chitinophaga</taxon>
    </lineage>
</organism>
<dbReference type="PANTHER" id="PTHR10625:SF19">
    <property type="entry name" value="HISTONE DEACETYLASE 12"/>
    <property type="match status" value="1"/>
</dbReference>
<dbReference type="CDD" id="cd09993">
    <property type="entry name" value="HDAC_classIV"/>
    <property type="match status" value="1"/>
</dbReference>
<evidence type="ECO:0000313" key="4">
    <source>
        <dbReference type="EMBL" id="MCW3486932.1"/>
    </source>
</evidence>
<dbReference type="InterPro" id="IPR037138">
    <property type="entry name" value="His_deacetylse_dom_sf"/>
</dbReference>
<comment type="caution">
    <text evidence="4">The sequence shown here is derived from an EMBL/GenBank/DDBJ whole genome shotgun (WGS) entry which is preliminary data.</text>
</comment>
<dbReference type="InterPro" id="IPR044150">
    <property type="entry name" value="HDAC_classIV"/>
</dbReference>
<dbReference type="InterPro" id="IPR000286">
    <property type="entry name" value="HDACs"/>
</dbReference>
<dbReference type="InterPro" id="IPR023801">
    <property type="entry name" value="His_deacetylse_dom"/>
</dbReference>
<evidence type="ECO:0000256" key="2">
    <source>
        <dbReference type="ARBA" id="ARBA00022801"/>
    </source>
</evidence>
<sequence length="300" mass="33582">MKIAYHDIYTHPLPADHRFPMLKYELMATQLLREGIITEDLLFTPEPAPEEVILLTHTREYWHKLQQQTLSDREQRRIGFLQSPALTQREIVITQGTIDIALHALEQGIGFNIAGGTHHAFADHGEGFCLLNDFGVAANYLLQQKKVKQLLVIDLDVHQGNGTAALFAHNANVYTFSMHGAHNYPFHKETSDWDIPLPDGMTTDAYLVELTAALPVLIDRVKPDLVFYLSGVDILDSDKFGKLKVTAAGCRQRDELVFQALQQRGIPCAVAMGGGYATHIKDIVNAHCNTFRAGMDIYGY</sequence>
<gene>
    <name evidence="4" type="ORF">OL497_23750</name>
</gene>
<dbReference type="Pfam" id="PF00850">
    <property type="entry name" value="Hist_deacetyl"/>
    <property type="match status" value="1"/>
</dbReference>
<evidence type="ECO:0000259" key="3">
    <source>
        <dbReference type="Pfam" id="PF00850"/>
    </source>
</evidence>
<comment type="similarity">
    <text evidence="1">Belongs to the histone deacetylase family.</text>
</comment>
<keyword evidence="5" id="KW-1185">Reference proteome</keyword>
<dbReference type="InterPro" id="IPR023696">
    <property type="entry name" value="Ureohydrolase_dom_sf"/>
</dbReference>
<feature type="domain" description="Histone deacetylase" evidence="3">
    <location>
        <begin position="20"/>
        <end position="288"/>
    </location>
</feature>
<dbReference type="PRINTS" id="PR01270">
    <property type="entry name" value="HDASUPER"/>
</dbReference>
<reference evidence="4 5" key="1">
    <citation type="submission" date="2022-10" db="EMBL/GenBank/DDBJ databases">
        <title>Chitinophaga nivalis PC15 sp. nov., isolated from Pyeongchang county, South Korea.</title>
        <authorList>
            <person name="Trinh H.N."/>
        </authorList>
    </citation>
    <scope>NUCLEOTIDE SEQUENCE [LARGE SCALE GENOMIC DNA]</scope>
    <source>
        <strain evidence="4 5">PC14</strain>
    </source>
</reference>
<keyword evidence="2" id="KW-0378">Hydrolase</keyword>
<dbReference type="PANTHER" id="PTHR10625">
    <property type="entry name" value="HISTONE DEACETYLASE HDAC1-RELATED"/>
    <property type="match status" value="1"/>
</dbReference>
<dbReference type="EMBL" id="JAPDNS010000002">
    <property type="protein sequence ID" value="MCW3486932.1"/>
    <property type="molecule type" value="Genomic_DNA"/>
</dbReference>
<evidence type="ECO:0000256" key="1">
    <source>
        <dbReference type="ARBA" id="ARBA00005947"/>
    </source>
</evidence>
<proteinExistence type="inferred from homology"/>